<accession>A0ACB8F716</accession>
<dbReference type="Proteomes" id="UP000827872">
    <property type="component" value="Linkage Group LG05"/>
</dbReference>
<organism evidence="1 2">
    <name type="scientific">Sphaerodactylus townsendi</name>
    <dbReference type="NCBI Taxonomy" id="933632"/>
    <lineage>
        <taxon>Eukaryota</taxon>
        <taxon>Metazoa</taxon>
        <taxon>Chordata</taxon>
        <taxon>Craniata</taxon>
        <taxon>Vertebrata</taxon>
        <taxon>Euteleostomi</taxon>
        <taxon>Lepidosauria</taxon>
        <taxon>Squamata</taxon>
        <taxon>Bifurcata</taxon>
        <taxon>Gekkota</taxon>
        <taxon>Sphaerodactylidae</taxon>
        <taxon>Sphaerodactylus</taxon>
    </lineage>
</organism>
<dbReference type="EMBL" id="CM037618">
    <property type="protein sequence ID" value="KAH8000870.1"/>
    <property type="molecule type" value="Genomic_DNA"/>
</dbReference>
<evidence type="ECO:0000313" key="2">
    <source>
        <dbReference type="Proteomes" id="UP000827872"/>
    </source>
</evidence>
<proteinExistence type="predicted"/>
<comment type="caution">
    <text evidence="1">The sequence shown here is derived from an EMBL/GenBank/DDBJ whole genome shotgun (WGS) entry which is preliminary data.</text>
</comment>
<evidence type="ECO:0000313" key="1">
    <source>
        <dbReference type="EMBL" id="KAH8000870.1"/>
    </source>
</evidence>
<sequence length="128" mass="13698">MSPHPNRATQGGKGEPQSMATIYHLVNQACERLIQSHVLKFDSFIHEHTRKPAPMWEDKLKAGEPGPPGLPGPPGMKGERGEVGMPGQPGRDGYPGERVTNKGLSATPSPKRPLGNPTDPNPQGDVLP</sequence>
<keyword evidence="2" id="KW-1185">Reference proteome</keyword>
<gene>
    <name evidence="1" type="ORF">K3G42_029696</name>
</gene>
<reference evidence="1" key="1">
    <citation type="submission" date="2021-08" db="EMBL/GenBank/DDBJ databases">
        <title>The first chromosome-level gecko genome reveals the dynamic sex chromosomes of Neotropical dwarf geckos (Sphaerodactylidae: Sphaerodactylus).</title>
        <authorList>
            <person name="Pinto B.J."/>
            <person name="Keating S.E."/>
            <person name="Gamble T."/>
        </authorList>
    </citation>
    <scope>NUCLEOTIDE SEQUENCE</scope>
    <source>
        <strain evidence="1">TG3544</strain>
    </source>
</reference>
<protein>
    <submittedName>
        <fullName evidence="1">Uncharacterized protein</fullName>
    </submittedName>
</protein>
<name>A0ACB8F716_9SAUR</name>